<dbReference type="PANTHER" id="PTHR43739:SF5">
    <property type="entry name" value="EXO-ALPHA-SIALIDASE"/>
    <property type="match status" value="1"/>
</dbReference>
<dbReference type="RefSeq" id="WP_068357187.1">
    <property type="nucleotide sequence ID" value="NZ_CP019337.1"/>
</dbReference>
<evidence type="ECO:0000256" key="2">
    <source>
        <dbReference type="SAM" id="MobiDB-lite"/>
    </source>
</evidence>
<sequence length="1355" mass="148492">MKKIIYLLVFLCCIALIYNCFVKVSQIEKRKEKHSHQKKIQLFNAKNNLSKKERIFLGVPPNEYLADQYLLTMNPYTGRTHPENLYNLQEKLKKESVNQQRTPGDAIDNQWTERGPNNVGGRTRMVMFDPNDVTNKRVFAGGVSGGLWVNDDITDENSSWLQVGIADNLAVTCMAVDPNNSQIMYLGTGELYSPQQALGNGIWKSTDGGATWNNVYQIRGATSETSYINVPGTYFMTDIIVRDKDGNSATTDDSEVFAAIGGSFYSSNPLSTWVGLNDYGIYKSTDDGSNWSKLTLDVDGNSISPNDFELGIDNTLWLSTTRNPYTKGGGRIYSSSDGTSFTLKHTITNGRRTEIALSKTNANTVYVLGEIGTLSGDDLIAPFISILKTDDAFATSPTVLSLPNDATSNISANDFTRGQAFYDLVVEVDPTNDAIAYVGGINLFRTTDSGVSWQQISKNSPTGSLPGITVSYVHSDQQSWAFHPTDANIAVLGCDGGVFYANSLSAASSSASAIEERNKDYNTIQFYNAAISQTIDPEYIIGGTQDNGNLFFDDATSGINSAIKTNRGDGTHCFIDKDGSYMVISNLYNNITRYNLPYTGTGVTISSDSDSGIFVNPMALDDNLDILYTNGYDAENEVGYLTRFTNITTASSTRTDFSDPLITNISALKVSPFTTTSSKVFLGTRAGKLIKVENANTATPTITDISSNDFFGNISSVEFGASENEIMVTFYNFGVESIWFTEDGGTTWANKEGDFPDINVRCILMNPLNNDEVIVGSELGVWNTNNFKDASPIWNQSYNGMSNVAVTSFSLRTTDNTILASSYGRGFYTGKFTGNDLTTWLGTVDSDFTNTNNWSNGLPSNTVDVKISTTSNNPIINSAISVANISIDENAALTITESGALTIEENCTNQGSLTINSTLANSGSLIVKGTSTGKITYNRYASNNWHLISAPLLNDVYDNDWVTANSIQSGSVNTNSRAIGTYNNNSGNWEYMQVNDSENFTAGRGFSIKRTTAGNHIFLGDVATETVNIGINKGTTTSYNLLGNPFSSYLAINETADFTNNFLNANETVLEEKTIYVWNGSAYETKNQASSAVNLAPGQAFFVISKSEGGTATFAEILQQHQSETFLKQQSRPEIRIFCKNDTQEKYTDIFYIASATNDFDNGYDSSLYADTASNFEVFTELINGNDTRKLAIQSIPIEFSTIIPIGIIADKNSDLEISVNAKNINADLNVYLEDKKLGTFTLLNNSENKYQFKTKEALNGSGRFYLHTTSEVLSVLNPVFNDVDLFVSGDKIQIQNLNSEASFIKIYDTKGKLILMQKLKQNQDEVAVNNFSKGIYVVVIEQDNSTFTKKIIIQ</sequence>
<reference evidence="5" key="1">
    <citation type="submission" date="2016-02" db="EMBL/GenBank/DDBJ databases">
        <title>Paenibacillus sp. LPB0068, isolated from Crassostrea gigas.</title>
        <authorList>
            <person name="Shin S.-K."/>
            <person name="Yi H."/>
        </authorList>
    </citation>
    <scope>NUCLEOTIDE SEQUENCE [LARGE SCALE GENOMIC DNA]</scope>
    <source>
        <strain evidence="5">KCTC 23969</strain>
    </source>
</reference>
<dbReference type="InterPro" id="IPR052025">
    <property type="entry name" value="Xyloglucanase_GH74"/>
</dbReference>
<dbReference type="Gene3D" id="2.130.10.10">
    <property type="entry name" value="YVTN repeat-like/Quinoprotein amine dehydrogenase"/>
    <property type="match status" value="3"/>
</dbReference>
<feature type="region of interest" description="Disordered" evidence="2">
    <location>
        <begin position="101"/>
        <end position="121"/>
    </location>
</feature>
<organism evidence="4 5">
    <name type="scientific">Polaribacter reichenbachii</name>
    <dbReference type="NCBI Taxonomy" id="996801"/>
    <lineage>
        <taxon>Bacteria</taxon>
        <taxon>Pseudomonadati</taxon>
        <taxon>Bacteroidota</taxon>
        <taxon>Flavobacteriia</taxon>
        <taxon>Flavobacteriales</taxon>
        <taxon>Flavobacteriaceae</taxon>
    </lineage>
</organism>
<keyword evidence="1" id="KW-0732">Signal</keyword>
<dbReference type="STRING" id="996801.BW723_06600"/>
<dbReference type="NCBIfam" id="TIGR04183">
    <property type="entry name" value="Por_Secre_tail"/>
    <property type="match status" value="1"/>
</dbReference>
<dbReference type="OrthoDB" id="9757947at2"/>
<dbReference type="InterPro" id="IPR026444">
    <property type="entry name" value="Secre_tail"/>
</dbReference>
<dbReference type="InterPro" id="IPR015943">
    <property type="entry name" value="WD40/YVTN_repeat-like_dom_sf"/>
</dbReference>
<protein>
    <recommendedName>
        <fullName evidence="3">Secretion system C-terminal sorting domain-containing protein</fullName>
    </recommendedName>
</protein>
<evidence type="ECO:0000313" key="4">
    <source>
        <dbReference type="EMBL" id="OBY67301.1"/>
    </source>
</evidence>
<keyword evidence="5" id="KW-1185">Reference proteome</keyword>
<evidence type="ECO:0000259" key="3">
    <source>
        <dbReference type="Pfam" id="PF18962"/>
    </source>
</evidence>
<dbReference type="SUPFAM" id="SSF82171">
    <property type="entry name" value="DPP6 N-terminal domain-like"/>
    <property type="match status" value="1"/>
</dbReference>
<dbReference type="Proteomes" id="UP000092612">
    <property type="component" value="Unassembled WGS sequence"/>
</dbReference>
<gene>
    <name evidence="4" type="ORF">LPB301_02890</name>
</gene>
<accession>A0A1B8U618</accession>
<dbReference type="EMBL" id="LSFL01000005">
    <property type="protein sequence ID" value="OBY67301.1"/>
    <property type="molecule type" value="Genomic_DNA"/>
</dbReference>
<dbReference type="SUPFAM" id="SSF110296">
    <property type="entry name" value="Oligoxyloglucan reducing end-specific cellobiohydrolase"/>
    <property type="match status" value="1"/>
</dbReference>
<proteinExistence type="predicted"/>
<name>A0A1B8U618_9FLAO</name>
<dbReference type="GO" id="GO:0010411">
    <property type="term" value="P:xyloglucan metabolic process"/>
    <property type="evidence" value="ECO:0007669"/>
    <property type="project" value="TreeGrafter"/>
</dbReference>
<feature type="domain" description="Secretion system C-terminal sorting" evidence="3">
    <location>
        <begin position="1291"/>
        <end position="1354"/>
    </location>
</feature>
<comment type="caution">
    <text evidence="4">The sequence shown here is derived from an EMBL/GenBank/DDBJ whole genome shotgun (WGS) entry which is preliminary data.</text>
</comment>
<dbReference type="PANTHER" id="PTHR43739">
    <property type="entry name" value="XYLOGLUCANASE (EUROFUNG)"/>
    <property type="match status" value="1"/>
</dbReference>
<evidence type="ECO:0000313" key="5">
    <source>
        <dbReference type="Proteomes" id="UP000092612"/>
    </source>
</evidence>
<dbReference type="KEGG" id="prn:BW723_06600"/>
<evidence type="ECO:0000256" key="1">
    <source>
        <dbReference type="ARBA" id="ARBA00022729"/>
    </source>
</evidence>
<dbReference type="Pfam" id="PF18962">
    <property type="entry name" value="Por_Secre_tail"/>
    <property type="match status" value="1"/>
</dbReference>